<evidence type="ECO:0000313" key="1">
    <source>
        <dbReference type="EMBL" id="GIE25158.1"/>
    </source>
</evidence>
<evidence type="ECO:0000313" key="2">
    <source>
        <dbReference type="Proteomes" id="UP000603200"/>
    </source>
</evidence>
<organism evidence="1 2">
    <name type="scientific">Winogradskya humida</name>
    <dbReference type="NCBI Taxonomy" id="113566"/>
    <lineage>
        <taxon>Bacteria</taxon>
        <taxon>Bacillati</taxon>
        <taxon>Actinomycetota</taxon>
        <taxon>Actinomycetes</taxon>
        <taxon>Micromonosporales</taxon>
        <taxon>Micromonosporaceae</taxon>
        <taxon>Winogradskya</taxon>
    </lineage>
</organism>
<dbReference type="RefSeq" id="WP_203842122.1">
    <property type="nucleotide sequence ID" value="NZ_BAAATV010000020.1"/>
</dbReference>
<proteinExistence type="predicted"/>
<sequence>MTPADPIRPGSALTDGNLRAAKIAELDVLEAAAAGGGSKQKRILKQARDTYSLLAAYPWQRVNYRFGRWQAEQTGWKYLISLSLWDSYHWARSVDVFQLLDPYTGAPIGELSAPSFHYSMWGKPDVEDDLLHEPGGALEIAGDPTSLVAYRPFGGSPDTIRFAKSPWSTVFPQIKAIELLRTGQADRLPPAGQPVDYAYLDMYRAWFADEPNKPARKAPWAGVAILYRPGDRITRRPK</sequence>
<accession>A0ABQ4A2U6</accession>
<name>A0ABQ4A2U6_9ACTN</name>
<gene>
    <name evidence="1" type="ORF">Ahu01nite_082600</name>
</gene>
<keyword evidence="2" id="KW-1185">Reference proteome</keyword>
<comment type="caution">
    <text evidence="1">The sequence shown here is derived from an EMBL/GenBank/DDBJ whole genome shotgun (WGS) entry which is preliminary data.</text>
</comment>
<dbReference type="Proteomes" id="UP000603200">
    <property type="component" value="Unassembled WGS sequence"/>
</dbReference>
<reference evidence="1 2" key="1">
    <citation type="submission" date="2021-01" db="EMBL/GenBank/DDBJ databases">
        <title>Whole genome shotgun sequence of Actinoplanes humidus NBRC 14915.</title>
        <authorList>
            <person name="Komaki H."/>
            <person name="Tamura T."/>
        </authorList>
    </citation>
    <scope>NUCLEOTIDE SEQUENCE [LARGE SCALE GENOMIC DNA]</scope>
    <source>
        <strain evidence="1 2">NBRC 14915</strain>
    </source>
</reference>
<dbReference type="EMBL" id="BOMN01000116">
    <property type="protein sequence ID" value="GIE25158.1"/>
    <property type="molecule type" value="Genomic_DNA"/>
</dbReference>
<protein>
    <submittedName>
        <fullName evidence="1">Uncharacterized protein</fullName>
    </submittedName>
</protein>